<name>A0A4Y9NTH5_9BRAD</name>
<accession>A0A4Y9NTH5</accession>
<dbReference type="Proteomes" id="UP000297700">
    <property type="component" value="Unassembled WGS sequence"/>
</dbReference>
<proteinExistence type="predicted"/>
<reference evidence="1 2" key="1">
    <citation type="submission" date="2019-03" db="EMBL/GenBank/DDBJ databases">
        <title>Bradyrhizobium strains diversity.</title>
        <authorList>
            <person name="Urquiaga M.C.O."/>
            <person name="Hungria M."/>
            <person name="Delamuta J.R.M."/>
            <person name="Klepa M.S."/>
        </authorList>
    </citation>
    <scope>NUCLEOTIDE SEQUENCE [LARGE SCALE GENOMIC DNA]</scope>
    <source>
        <strain evidence="1 2">CNPSo 3426</strain>
    </source>
</reference>
<comment type="caution">
    <text evidence="1">The sequence shown here is derived from an EMBL/GenBank/DDBJ whole genome shotgun (WGS) entry which is preliminary data.</text>
</comment>
<protein>
    <submittedName>
        <fullName evidence="1">Uncharacterized protein</fullName>
    </submittedName>
</protein>
<evidence type="ECO:0000313" key="2">
    <source>
        <dbReference type="Proteomes" id="UP000297700"/>
    </source>
</evidence>
<organism evidence="1 2">
    <name type="scientific">Bradyrhizobium frederickii</name>
    <dbReference type="NCBI Taxonomy" id="2560054"/>
    <lineage>
        <taxon>Bacteria</taxon>
        <taxon>Pseudomonadati</taxon>
        <taxon>Pseudomonadota</taxon>
        <taxon>Alphaproteobacteria</taxon>
        <taxon>Hyphomicrobiales</taxon>
        <taxon>Nitrobacteraceae</taxon>
        <taxon>Bradyrhizobium</taxon>
    </lineage>
</organism>
<gene>
    <name evidence="1" type="ORF">E4K64_27805</name>
</gene>
<dbReference type="EMBL" id="SPQS01000018">
    <property type="protein sequence ID" value="TFV71221.1"/>
    <property type="molecule type" value="Genomic_DNA"/>
</dbReference>
<evidence type="ECO:0000313" key="1">
    <source>
        <dbReference type="EMBL" id="TFV71221.1"/>
    </source>
</evidence>
<dbReference type="AlphaFoldDB" id="A0A4Y9NTH5"/>
<sequence length="78" mass="8252">MACTGVNLIGTALAAIVVLPDVLPIVIAASTFSTVVTVMSARGKRQGWFCGQKHAAPRLSTNCLTTVIALPPHRKYFV</sequence>
<dbReference type="RefSeq" id="WP_135166332.1">
    <property type="nucleotide sequence ID" value="NZ_SPQS01000018.1"/>
</dbReference>